<evidence type="ECO:0000256" key="5">
    <source>
        <dbReference type="ARBA" id="ARBA00023136"/>
    </source>
</evidence>
<dbReference type="InterPro" id="IPR049453">
    <property type="entry name" value="Memb_transporter_dom"/>
</dbReference>
<evidence type="ECO:0000256" key="4">
    <source>
        <dbReference type="ARBA" id="ARBA00022989"/>
    </source>
</evidence>
<organism evidence="8 9">
    <name type="scientific">Striga asiatica</name>
    <name type="common">Asiatic witchweed</name>
    <name type="synonym">Buchnera asiatica</name>
    <dbReference type="NCBI Taxonomy" id="4170"/>
    <lineage>
        <taxon>Eukaryota</taxon>
        <taxon>Viridiplantae</taxon>
        <taxon>Streptophyta</taxon>
        <taxon>Embryophyta</taxon>
        <taxon>Tracheophyta</taxon>
        <taxon>Spermatophyta</taxon>
        <taxon>Magnoliopsida</taxon>
        <taxon>eudicotyledons</taxon>
        <taxon>Gunneridae</taxon>
        <taxon>Pentapetalae</taxon>
        <taxon>asterids</taxon>
        <taxon>lamiids</taxon>
        <taxon>Lamiales</taxon>
        <taxon>Orobanchaceae</taxon>
        <taxon>Buchnereae</taxon>
        <taxon>Striga</taxon>
    </lineage>
</organism>
<dbReference type="Pfam" id="PF13515">
    <property type="entry name" value="FUSC_2"/>
    <property type="match status" value="1"/>
</dbReference>
<dbReference type="Proteomes" id="UP000325081">
    <property type="component" value="Unassembled WGS sequence"/>
</dbReference>
<protein>
    <submittedName>
        <fullName evidence="8">p-hydroxybenzoic acid efflux pump subunit aaeB</fullName>
    </submittedName>
</protein>
<name>A0A5A7P7T1_STRAF</name>
<keyword evidence="2" id="KW-1003">Cell membrane</keyword>
<sequence>MEIYLRALNSEDRETKTELVLRGKPLAEIGTKLLQSIKILEEGMVWEKPWKLLHSKHNSLNLEQRLQSVELPIRAMEHTLITSSSLSVQLLLDQQNISTLSQDLSAQLHNKFQKILPFQPSSKESPQKTTDESTTNLSLPHLPTFPTQNHEPSCFFFFSCIDTLLEIPNHPTKTKELQKIKSPTARKPKSRAQKLEPAIKYSVALGLSVLLGIILEKENACWAGLMVATSFTVGRPAVFTAANARGQGTAIGSVYGLVCCFLFHQPEIRLLAFLPWIVFTGFLKHSKMYGPAGGTSAAVAALFILGRHGYGPPNEFAIDRLTSVFIGLFCLVLVELAIQPVRAATLARRHLFLTLVSFQELLKEMRFCYGRGKNGLSSKFEEFREKQRVLKCLVQDAESEPDFWYLPFHGSCYKRVVGSFSNIANILFVATRNLEMLSGLKVCAVSLRRDLEEQLDYEMGVLLGTVDSLLEKMSSPRKSSEEADCEEMDGEVVQNSGLTLITEDEIRIAIGEDYEDSSDNEVVGERMDRYLKGVGFCISCLRKEMDQIEVCVKEIVGWGI</sequence>
<proteinExistence type="predicted"/>
<evidence type="ECO:0000256" key="2">
    <source>
        <dbReference type="ARBA" id="ARBA00022475"/>
    </source>
</evidence>
<evidence type="ECO:0000313" key="9">
    <source>
        <dbReference type="Proteomes" id="UP000325081"/>
    </source>
</evidence>
<reference evidence="9" key="1">
    <citation type="journal article" date="2019" name="Curr. Biol.">
        <title>Genome Sequence of Striga asiatica Provides Insight into the Evolution of Plant Parasitism.</title>
        <authorList>
            <person name="Yoshida S."/>
            <person name="Kim S."/>
            <person name="Wafula E.K."/>
            <person name="Tanskanen J."/>
            <person name="Kim Y.M."/>
            <person name="Honaas L."/>
            <person name="Yang Z."/>
            <person name="Spallek T."/>
            <person name="Conn C.E."/>
            <person name="Ichihashi Y."/>
            <person name="Cheong K."/>
            <person name="Cui S."/>
            <person name="Der J.P."/>
            <person name="Gundlach H."/>
            <person name="Jiao Y."/>
            <person name="Hori C."/>
            <person name="Ishida J.K."/>
            <person name="Kasahara H."/>
            <person name="Kiba T."/>
            <person name="Kim M.S."/>
            <person name="Koo N."/>
            <person name="Laohavisit A."/>
            <person name="Lee Y.H."/>
            <person name="Lumba S."/>
            <person name="McCourt P."/>
            <person name="Mortimer J.C."/>
            <person name="Mutuku J.M."/>
            <person name="Nomura T."/>
            <person name="Sasaki-Sekimoto Y."/>
            <person name="Seto Y."/>
            <person name="Wang Y."/>
            <person name="Wakatake T."/>
            <person name="Sakakibara H."/>
            <person name="Demura T."/>
            <person name="Yamaguchi S."/>
            <person name="Yoneyama K."/>
            <person name="Manabe R.I."/>
            <person name="Nelson D.C."/>
            <person name="Schulman A.H."/>
            <person name="Timko M.P."/>
            <person name="dePamphilis C.W."/>
            <person name="Choi D."/>
            <person name="Shirasu K."/>
        </authorList>
    </citation>
    <scope>NUCLEOTIDE SEQUENCE [LARGE SCALE GENOMIC DNA]</scope>
    <source>
        <strain evidence="9">cv. UVA1</strain>
    </source>
</reference>
<dbReference type="OrthoDB" id="68611at2759"/>
<evidence type="ECO:0000313" key="8">
    <source>
        <dbReference type="EMBL" id="GER28616.1"/>
    </source>
</evidence>
<dbReference type="EMBL" id="BKCP01002891">
    <property type="protein sequence ID" value="GER28616.1"/>
    <property type="molecule type" value="Genomic_DNA"/>
</dbReference>
<keyword evidence="3" id="KW-0812">Transmembrane</keyword>
<comment type="caution">
    <text evidence="8">The sequence shown here is derived from an EMBL/GenBank/DDBJ whole genome shotgun (WGS) entry which is preliminary data.</text>
</comment>
<evidence type="ECO:0000256" key="3">
    <source>
        <dbReference type="ARBA" id="ARBA00022692"/>
    </source>
</evidence>
<feature type="region of interest" description="Disordered" evidence="6">
    <location>
        <begin position="119"/>
        <end position="139"/>
    </location>
</feature>
<accession>A0A5A7P7T1</accession>
<dbReference type="AlphaFoldDB" id="A0A5A7P7T1"/>
<dbReference type="GO" id="GO:0005886">
    <property type="term" value="C:plasma membrane"/>
    <property type="evidence" value="ECO:0007669"/>
    <property type="project" value="UniProtKB-SubCell"/>
</dbReference>
<dbReference type="PANTHER" id="PTHR30509:SF34">
    <property type="entry name" value="F3L24.34 PROTEIN"/>
    <property type="match status" value="1"/>
</dbReference>
<comment type="subcellular location">
    <subcellularLocation>
        <location evidence="1">Cell membrane</location>
        <topology evidence="1">Multi-pass membrane protein</topology>
    </subcellularLocation>
</comment>
<evidence type="ECO:0000256" key="1">
    <source>
        <dbReference type="ARBA" id="ARBA00004651"/>
    </source>
</evidence>
<feature type="domain" description="Integral membrane bound transporter" evidence="7">
    <location>
        <begin position="209"/>
        <end position="334"/>
    </location>
</feature>
<keyword evidence="5" id="KW-0472">Membrane</keyword>
<gene>
    <name evidence="8" type="ORF">STAS_04413</name>
</gene>
<dbReference type="PANTHER" id="PTHR30509">
    <property type="entry name" value="P-HYDROXYBENZOIC ACID EFFLUX PUMP SUBUNIT-RELATED"/>
    <property type="match status" value="1"/>
</dbReference>
<keyword evidence="9" id="KW-1185">Reference proteome</keyword>
<keyword evidence="4" id="KW-1133">Transmembrane helix</keyword>
<evidence type="ECO:0000256" key="6">
    <source>
        <dbReference type="SAM" id="MobiDB-lite"/>
    </source>
</evidence>
<evidence type="ECO:0000259" key="7">
    <source>
        <dbReference type="Pfam" id="PF13515"/>
    </source>
</evidence>